<reference evidence="2" key="1">
    <citation type="submission" date="2020-05" db="EMBL/GenBank/DDBJ databases">
        <authorList>
            <person name="Chiriac C."/>
            <person name="Salcher M."/>
            <person name="Ghai R."/>
            <person name="Kavagutti S V."/>
        </authorList>
    </citation>
    <scope>NUCLEOTIDE SEQUENCE</scope>
</reference>
<dbReference type="AlphaFoldDB" id="A0A6J5ZE43"/>
<proteinExistence type="predicted"/>
<keyword evidence="1" id="KW-0812">Transmembrane</keyword>
<evidence type="ECO:0000313" key="2">
    <source>
        <dbReference type="EMBL" id="CAB4340984.1"/>
    </source>
</evidence>
<gene>
    <name evidence="2" type="ORF">UFOPK3522_00588</name>
</gene>
<keyword evidence="1" id="KW-1133">Transmembrane helix</keyword>
<organism evidence="2">
    <name type="scientific">freshwater metagenome</name>
    <dbReference type="NCBI Taxonomy" id="449393"/>
    <lineage>
        <taxon>unclassified sequences</taxon>
        <taxon>metagenomes</taxon>
        <taxon>ecological metagenomes</taxon>
    </lineage>
</organism>
<dbReference type="EMBL" id="CAESAO010000035">
    <property type="protein sequence ID" value="CAB4340984.1"/>
    <property type="molecule type" value="Genomic_DNA"/>
</dbReference>
<feature type="transmembrane region" description="Helical" evidence="1">
    <location>
        <begin position="52"/>
        <end position="72"/>
    </location>
</feature>
<feature type="transmembrane region" description="Helical" evidence="1">
    <location>
        <begin position="138"/>
        <end position="160"/>
    </location>
</feature>
<evidence type="ECO:0000256" key="1">
    <source>
        <dbReference type="SAM" id="Phobius"/>
    </source>
</evidence>
<feature type="transmembrane region" description="Helical" evidence="1">
    <location>
        <begin position="167"/>
        <end position="187"/>
    </location>
</feature>
<keyword evidence="1" id="KW-0472">Membrane</keyword>
<feature type="transmembrane region" description="Helical" evidence="1">
    <location>
        <begin position="93"/>
        <end position="118"/>
    </location>
</feature>
<protein>
    <submittedName>
        <fullName evidence="2">Unannotated protein</fullName>
    </submittedName>
</protein>
<name>A0A6J5ZE43_9ZZZZ</name>
<feature type="transmembrane region" description="Helical" evidence="1">
    <location>
        <begin position="207"/>
        <end position="235"/>
    </location>
</feature>
<feature type="transmembrane region" description="Helical" evidence="1">
    <location>
        <begin position="17"/>
        <end position="37"/>
    </location>
</feature>
<accession>A0A6J5ZE43</accession>
<sequence>MFAAELLKIRSMPAPRLTLIITLGLIVVGAVIVAVIAPEGGSATAYYEVPDLIAQVIVAIGAIVLGAWIFGLEFASKTLRLAATVQPSRARLVLVKLGSAVGLLLAYVVAVMAITLLIEAIMASVGSVAFPFAQQLDTAVSAGVEALLWGVFAFGLALLFRSYTAGLVAALVLALGVDAGLQQIPTVGKYSLGSATTSVGDAITGDAATLALGVALLAVAGWLIVVIGAGAARFISRDLK</sequence>